<reference evidence="5 6" key="1">
    <citation type="journal article" date="2018" name="BMC Genomics">
        <title>Genomic evidence for intraspecific hybridization in a clonal and extremely halotolerant yeast.</title>
        <authorList>
            <person name="Gostincar C."/>
            <person name="Stajich J.E."/>
            <person name="Zupancic J."/>
            <person name="Zalar P."/>
            <person name="Gunde-Cimerman N."/>
        </authorList>
    </citation>
    <scope>NUCLEOTIDE SEQUENCE [LARGE SCALE GENOMIC DNA]</scope>
    <source>
        <strain evidence="5 6">EXF-6656</strain>
    </source>
</reference>
<dbReference type="Pfam" id="PF00400">
    <property type="entry name" value="WD40"/>
    <property type="match status" value="3"/>
</dbReference>
<dbReference type="InterPro" id="IPR001680">
    <property type="entry name" value="WD40_rpt"/>
</dbReference>
<feature type="region of interest" description="Disordered" evidence="4">
    <location>
        <begin position="1"/>
        <end position="68"/>
    </location>
</feature>
<evidence type="ECO:0008006" key="7">
    <source>
        <dbReference type="Google" id="ProtNLM"/>
    </source>
</evidence>
<feature type="region of interest" description="Disordered" evidence="4">
    <location>
        <begin position="356"/>
        <end position="388"/>
    </location>
</feature>
<dbReference type="SUPFAM" id="SSF50978">
    <property type="entry name" value="WD40 repeat-like"/>
    <property type="match status" value="1"/>
</dbReference>
<feature type="compositionally biased region" description="Acidic residues" evidence="4">
    <location>
        <begin position="27"/>
        <end position="68"/>
    </location>
</feature>
<dbReference type="Proteomes" id="UP000281245">
    <property type="component" value="Unassembled WGS sequence"/>
</dbReference>
<dbReference type="SMART" id="SM00320">
    <property type="entry name" value="WD40"/>
    <property type="match status" value="8"/>
</dbReference>
<dbReference type="InterPro" id="IPR036322">
    <property type="entry name" value="WD40_repeat_dom_sf"/>
</dbReference>
<dbReference type="PANTHER" id="PTHR19857:SF8">
    <property type="entry name" value="ANGIO-ASSOCIATED MIGRATORY CELL PROTEIN"/>
    <property type="match status" value="1"/>
</dbReference>
<dbReference type="AlphaFoldDB" id="A0A3M6X1S1"/>
<dbReference type="Gene3D" id="2.130.10.10">
    <property type="entry name" value="YVTN repeat-like/Quinoprotein amine dehydrogenase"/>
    <property type="match status" value="1"/>
</dbReference>
<proteinExistence type="predicted"/>
<dbReference type="OrthoDB" id="10261640at2759"/>
<evidence type="ECO:0000256" key="4">
    <source>
        <dbReference type="SAM" id="MobiDB-lite"/>
    </source>
</evidence>
<dbReference type="PROSITE" id="PS00678">
    <property type="entry name" value="WD_REPEATS_1"/>
    <property type="match status" value="1"/>
</dbReference>
<dbReference type="InterPro" id="IPR019775">
    <property type="entry name" value="WD40_repeat_CS"/>
</dbReference>
<evidence type="ECO:0000313" key="6">
    <source>
        <dbReference type="Proteomes" id="UP000281245"/>
    </source>
</evidence>
<dbReference type="PROSITE" id="PS50294">
    <property type="entry name" value="WD_REPEATS_REGION"/>
    <property type="match status" value="1"/>
</dbReference>
<evidence type="ECO:0000256" key="3">
    <source>
        <dbReference type="PROSITE-ProRule" id="PRU00221"/>
    </source>
</evidence>
<keyword evidence="1 3" id="KW-0853">WD repeat</keyword>
<evidence type="ECO:0000313" key="5">
    <source>
        <dbReference type="EMBL" id="RMX84438.1"/>
    </source>
</evidence>
<evidence type="ECO:0000256" key="1">
    <source>
        <dbReference type="ARBA" id="ARBA00022574"/>
    </source>
</evidence>
<evidence type="ECO:0000256" key="2">
    <source>
        <dbReference type="ARBA" id="ARBA00022737"/>
    </source>
</evidence>
<organism evidence="5 6">
    <name type="scientific">Hortaea werneckii</name>
    <name type="common">Black yeast</name>
    <name type="synonym">Cladosporium werneckii</name>
    <dbReference type="NCBI Taxonomy" id="91943"/>
    <lineage>
        <taxon>Eukaryota</taxon>
        <taxon>Fungi</taxon>
        <taxon>Dikarya</taxon>
        <taxon>Ascomycota</taxon>
        <taxon>Pezizomycotina</taxon>
        <taxon>Dothideomycetes</taxon>
        <taxon>Dothideomycetidae</taxon>
        <taxon>Mycosphaerellales</taxon>
        <taxon>Teratosphaeriaceae</taxon>
        <taxon>Hortaea</taxon>
    </lineage>
</organism>
<feature type="compositionally biased region" description="Polar residues" evidence="4">
    <location>
        <begin position="8"/>
        <end position="19"/>
    </location>
</feature>
<gene>
    <name evidence="5" type="ORF">D0869_04566</name>
</gene>
<protein>
    <recommendedName>
        <fullName evidence="7">Anaphase-promoting complex subunit 4 WD40 domain-containing protein</fullName>
    </recommendedName>
</protein>
<keyword evidence="2" id="KW-0677">Repeat</keyword>
<dbReference type="InterPro" id="IPR051179">
    <property type="entry name" value="WD_repeat_multifunction"/>
</dbReference>
<name>A0A3M6X1S1_HORWE</name>
<feature type="repeat" description="WD" evidence="3">
    <location>
        <begin position="250"/>
        <end position="283"/>
    </location>
</feature>
<dbReference type="VEuPathDB" id="FungiDB:BTJ68_12193"/>
<sequence>MVLDIRYTMSSSNNPQDPNETPHLTDDQADALLGDDEADETIEQDDNDAAMDSGDDEDDGANTGDVDMEGPLEQIELHNDSVAHFDHHKDSLFCIAQHPTRPELVVTGGGDDIAYLWSSEPVERRESRVLPQSYESNPQPVERKGQDLIAKLEGQDESVNAVCFTLPAGEFVATASLAGKLSVYATPAAPGQPAQLVGTAKEVEEINWLLPCPNKNYPNTLAFGASDGSVWVYTVNPSDPAAPLTIVQTFFLHQAPCTAGAWTPDGKMLATVSEDSSLYVWDVFGDAAAAGLSDPLGGGSQAVVGLTGEDERFRVDGGLYSVAVSPGGGIVAVGGAEGNIRVVGLPRLSAPAAASNAGAKGAGAKSKTGGAKQAHGPRPAAPASAPASAGQAGSILASLQAQSDGVETLDFSQPPLTLLAAGSVDGSIALYDAAHNFAVRRHIRDAHEEEAVIQVGFVKTPLGTANERGWLLTSCGNDGVVRRWDVRGGTTAAAKGLVREWRGHRGGGEGGGILGFVQAGGDGKRVVTAGDDGVGLVFEES</sequence>
<dbReference type="InterPro" id="IPR015943">
    <property type="entry name" value="WD40/YVTN_repeat-like_dom_sf"/>
</dbReference>
<dbReference type="EMBL" id="QWIJ01000283">
    <property type="protein sequence ID" value="RMX84438.1"/>
    <property type="molecule type" value="Genomic_DNA"/>
</dbReference>
<comment type="caution">
    <text evidence="5">The sequence shown here is derived from an EMBL/GenBank/DDBJ whole genome shotgun (WGS) entry which is preliminary data.</text>
</comment>
<dbReference type="PANTHER" id="PTHR19857">
    <property type="entry name" value="MITOCHONDRIAL DIVISION PROTEIN 1-RELATED"/>
    <property type="match status" value="1"/>
</dbReference>
<dbReference type="PROSITE" id="PS50082">
    <property type="entry name" value="WD_REPEATS_2"/>
    <property type="match status" value="1"/>
</dbReference>
<accession>A0A3M6X1S1</accession>